<comment type="caution">
    <text evidence="2">The sequence shown here is derived from an EMBL/GenBank/DDBJ whole genome shotgun (WGS) entry which is preliminary data.</text>
</comment>
<keyword evidence="1" id="KW-0732">Signal</keyword>
<proteinExistence type="predicted"/>
<protein>
    <submittedName>
        <fullName evidence="2">Uncharacterized protein</fullName>
    </submittedName>
</protein>
<gene>
    <name evidence="2" type="ORF">IF188_16535</name>
</gene>
<evidence type="ECO:0000313" key="2">
    <source>
        <dbReference type="EMBL" id="MBD3943301.1"/>
    </source>
</evidence>
<dbReference type="RefSeq" id="WP_191172910.1">
    <property type="nucleotide sequence ID" value="NZ_JACXZS010000012.1"/>
</dbReference>
<sequence>MSIKRISIALAAAAGVVLLAASPAFAGNAHFIDHHTGASLSGTSLVVSFKEAGLESGSVETVTASAHLMAMYQCINNGGSNPADPKKTTVDSEVSQSGQFTANKNGQLVGSLMLATPAAASVLDCPNGQKAMLTAGTWSSIELTDETSGAWTAIDGTFSFGAPVGHGHK</sequence>
<evidence type="ECO:0000256" key="1">
    <source>
        <dbReference type="SAM" id="SignalP"/>
    </source>
</evidence>
<evidence type="ECO:0000313" key="3">
    <source>
        <dbReference type="Proteomes" id="UP000598426"/>
    </source>
</evidence>
<accession>A0ABR8NW54</accession>
<feature type="chain" id="PRO_5046697597" evidence="1">
    <location>
        <begin position="27"/>
        <end position="169"/>
    </location>
</feature>
<reference evidence="2 3" key="1">
    <citation type="submission" date="2020-09" db="EMBL/GenBank/DDBJ databases">
        <title>Isolation and identification of active actinomycetes.</title>
        <authorList>
            <person name="Li X."/>
        </authorList>
    </citation>
    <scope>NUCLEOTIDE SEQUENCE [LARGE SCALE GENOMIC DNA]</scope>
    <source>
        <strain evidence="2 3">NEAU-LLC</strain>
    </source>
</reference>
<name>A0ABR8NW54_9MICO</name>
<dbReference type="EMBL" id="JACXZS010000012">
    <property type="protein sequence ID" value="MBD3943301.1"/>
    <property type="molecule type" value="Genomic_DNA"/>
</dbReference>
<keyword evidence="3" id="KW-1185">Reference proteome</keyword>
<feature type="signal peptide" evidence="1">
    <location>
        <begin position="1"/>
        <end position="26"/>
    </location>
</feature>
<organism evidence="2 3">
    <name type="scientific">Microbacterium helvum</name>
    <dbReference type="NCBI Taxonomy" id="2773713"/>
    <lineage>
        <taxon>Bacteria</taxon>
        <taxon>Bacillati</taxon>
        <taxon>Actinomycetota</taxon>
        <taxon>Actinomycetes</taxon>
        <taxon>Micrococcales</taxon>
        <taxon>Microbacteriaceae</taxon>
        <taxon>Microbacterium</taxon>
    </lineage>
</organism>
<dbReference type="Proteomes" id="UP000598426">
    <property type="component" value="Unassembled WGS sequence"/>
</dbReference>